<dbReference type="RefSeq" id="WP_159524641.1">
    <property type="nucleotide sequence ID" value="NZ_CP053642.1"/>
</dbReference>
<feature type="compositionally biased region" description="Basic and acidic residues" evidence="2">
    <location>
        <begin position="132"/>
        <end position="150"/>
    </location>
</feature>
<dbReference type="InterPro" id="IPR023346">
    <property type="entry name" value="Lysozyme-like_dom_sf"/>
</dbReference>
<dbReference type="AlphaFoldDB" id="A0A6M8BA73"/>
<dbReference type="InterPro" id="IPR011098">
    <property type="entry name" value="G5_dom"/>
</dbReference>
<organism evidence="4 5">
    <name type="scientific">Actinomyces marmotae</name>
    <dbReference type="NCBI Taxonomy" id="2737173"/>
    <lineage>
        <taxon>Bacteria</taxon>
        <taxon>Bacillati</taxon>
        <taxon>Actinomycetota</taxon>
        <taxon>Actinomycetes</taxon>
        <taxon>Actinomycetales</taxon>
        <taxon>Actinomycetaceae</taxon>
        <taxon>Actinomyces</taxon>
    </lineage>
</organism>
<dbReference type="Pfam" id="PF07501">
    <property type="entry name" value="G5"/>
    <property type="match status" value="1"/>
</dbReference>
<dbReference type="SMART" id="SM01208">
    <property type="entry name" value="G5"/>
    <property type="match status" value="1"/>
</dbReference>
<protein>
    <recommendedName>
        <fullName evidence="3">G5 domain-containing protein</fullName>
    </recommendedName>
</protein>
<feature type="region of interest" description="Disordered" evidence="2">
    <location>
        <begin position="98"/>
        <end position="150"/>
    </location>
</feature>
<evidence type="ECO:0000259" key="3">
    <source>
        <dbReference type="PROSITE" id="PS51109"/>
    </source>
</evidence>
<sequence>MGRHSDSSSLNTTLTELGALAARSLTADRKAGHGRRRAEGPARTSVGPVVARAGGVATALSIAVSGSAWAAVNAHEDAADESASPALAALGSTVDDDATTQGHAARASSGDAGGGIATTGAETFSTLTEDVADPHASSEKESSSLAAGDKKVETAGVDGVTRVTYRVVSVDGQEVSREVLSSVAVTKRVDEVVVVGKGTPQDVAIAQAGDGKTKASAQAIGKALLSSYGWGEDQFSCLDRLWTRESQWDYQAVNPSSGAYGIPQSLPGEKMGSVSSDWASNPATQIKWGLGYIQGRYGSPCAAWAHSEATNWY</sequence>
<dbReference type="EMBL" id="CP053642">
    <property type="protein sequence ID" value="QKD80331.1"/>
    <property type="molecule type" value="Genomic_DNA"/>
</dbReference>
<dbReference type="Proteomes" id="UP000504752">
    <property type="component" value="Chromosome"/>
</dbReference>
<keyword evidence="1" id="KW-0732">Signal</keyword>
<evidence type="ECO:0000256" key="2">
    <source>
        <dbReference type="SAM" id="MobiDB-lite"/>
    </source>
</evidence>
<feature type="domain" description="G5" evidence="3">
    <location>
        <begin position="116"/>
        <end position="199"/>
    </location>
</feature>
<proteinExistence type="predicted"/>
<evidence type="ECO:0000256" key="1">
    <source>
        <dbReference type="ARBA" id="ARBA00022729"/>
    </source>
</evidence>
<keyword evidence="5" id="KW-1185">Reference proteome</keyword>
<dbReference type="PROSITE" id="PS51109">
    <property type="entry name" value="G5"/>
    <property type="match status" value="1"/>
</dbReference>
<dbReference type="KEGG" id="amam:HPC72_08995"/>
<evidence type="ECO:0000313" key="5">
    <source>
        <dbReference type="Proteomes" id="UP000504752"/>
    </source>
</evidence>
<accession>A0A6M8BA73</accession>
<gene>
    <name evidence="4" type="ORF">HPC72_08995</name>
</gene>
<evidence type="ECO:0000313" key="4">
    <source>
        <dbReference type="EMBL" id="QKD80331.1"/>
    </source>
</evidence>
<name>A0A6M8BA73_9ACTO</name>
<dbReference type="SUPFAM" id="SSF53955">
    <property type="entry name" value="Lysozyme-like"/>
    <property type="match status" value="1"/>
</dbReference>
<dbReference type="Gene3D" id="2.20.230.10">
    <property type="entry name" value="Resuscitation-promoting factor rpfb"/>
    <property type="match status" value="1"/>
</dbReference>
<feature type="region of interest" description="Disordered" evidence="2">
    <location>
        <begin position="25"/>
        <end position="46"/>
    </location>
</feature>
<reference evidence="4 5" key="1">
    <citation type="submission" date="2020-05" db="EMBL/GenBank/DDBJ databases">
        <title>Actinomyces sp. zg-325.</title>
        <authorList>
            <person name="Yang C."/>
        </authorList>
    </citation>
    <scope>NUCLEOTIDE SEQUENCE [LARGE SCALE GENOMIC DNA]</scope>
    <source>
        <strain evidence="5">zg-325</strain>
    </source>
</reference>